<dbReference type="VEuPathDB" id="ToxoDB:CSUI_006560"/>
<comment type="caution">
    <text evidence="1">The sequence shown here is derived from an EMBL/GenBank/DDBJ whole genome shotgun (WGS) entry which is preliminary data.</text>
</comment>
<organism evidence="1 2">
    <name type="scientific">Cystoisospora suis</name>
    <dbReference type="NCBI Taxonomy" id="483139"/>
    <lineage>
        <taxon>Eukaryota</taxon>
        <taxon>Sar</taxon>
        <taxon>Alveolata</taxon>
        <taxon>Apicomplexa</taxon>
        <taxon>Conoidasida</taxon>
        <taxon>Coccidia</taxon>
        <taxon>Eucoccidiorida</taxon>
        <taxon>Eimeriorina</taxon>
        <taxon>Sarcocystidae</taxon>
        <taxon>Cystoisospora</taxon>
    </lineage>
</organism>
<reference evidence="1 2" key="1">
    <citation type="journal article" date="2017" name="Int. J. Parasitol.">
        <title>The genome of the protozoan parasite Cystoisospora suis and a reverse vaccinology approach to identify vaccine candidates.</title>
        <authorList>
            <person name="Palmieri N."/>
            <person name="Shrestha A."/>
            <person name="Ruttkowski B."/>
            <person name="Beck T."/>
            <person name="Vogl C."/>
            <person name="Tomley F."/>
            <person name="Blake D.P."/>
            <person name="Joachim A."/>
        </authorList>
    </citation>
    <scope>NUCLEOTIDE SEQUENCE [LARGE SCALE GENOMIC DNA]</scope>
    <source>
        <strain evidence="1 2">Wien I</strain>
    </source>
</reference>
<name>A0A2C6KTZ8_9APIC</name>
<dbReference type="RefSeq" id="XP_067921311.1">
    <property type="nucleotide sequence ID" value="XM_068066716.1"/>
</dbReference>
<feature type="non-terminal residue" evidence="1">
    <location>
        <position position="113"/>
    </location>
</feature>
<proteinExistence type="predicted"/>
<sequence>MRLITRPHKAEHFQVSRVLTKFQKMQQHLAADKASCSSKENRADFVWLLCWKQRTEVFHIDCRVRQGLKSVDNIRLGSRQLVHGNLRYSAHQEDELLRIQRKAPVMPGVRHNL</sequence>
<gene>
    <name evidence="1" type="ORF">CSUI_006560</name>
</gene>
<evidence type="ECO:0000313" key="2">
    <source>
        <dbReference type="Proteomes" id="UP000221165"/>
    </source>
</evidence>
<dbReference type="Proteomes" id="UP000221165">
    <property type="component" value="Unassembled WGS sequence"/>
</dbReference>
<keyword evidence="2" id="KW-1185">Reference proteome</keyword>
<dbReference type="GeneID" id="94429927"/>
<evidence type="ECO:0000313" key="1">
    <source>
        <dbReference type="EMBL" id="PHJ19613.1"/>
    </source>
</evidence>
<protein>
    <submittedName>
        <fullName evidence="1">Uncharacterized protein</fullName>
    </submittedName>
</protein>
<accession>A0A2C6KTZ8</accession>
<dbReference type="AlphaFoldDB" id="A0A2C6KTZ8"/>
<dbReference type="EMBL" id="MIGC01003328">
    <property type="protein sequence ID" value="PHJ19613.1"/>
    <property type="molecule type" value="Genomic_DNA"/>
</dbReference>